<evidence type="ECO:0008006" key="3">
    <source>
        <dbReference type="Google" id="ProtNLM"/>
    </source>
</evidence>
<dbReference type="AlphaFoldDB" id="A0A845G968"/>
<accession>A0A845G968</accession>
<dbReference type="InterPro" id="IPR009045">
    <property type="entry name" value="Zn_M74/Hedgehog-like"/>
</dbReference>
<name>A0A845G968_9BURK</name>
<organism evidence="1 2">
    <name type="scientific">Duganella vulcania</name>
    <dbReference type="NCBI Taxonomy" id="2692166"/>
    <lineage>
        <taxon>Bacteria</taxon>
        <taxon>Pseudomonadati</taxon>
        <taxon>Pseudomonadota</taxon>
        <taxon>Betaproteobacteria</taxon>
        <taxon>Burkholderiales</taxon>
        <taxon>Oxalobacteraceae</taxon>
        <taxon>Telluria group</taxon>
        <taxon>Duganella</taxon>
    </lineage>
</organism>
<gene>
    <name evidence="1" type="ORF">GTP91_27130</name>
</gene>
<evidence type="ECO:0000313" key="1">
    <source>
        <dbReference type="EMBL" id="MYM90834.1"/>
    </source>
</evidence>
<reference evidence="1 2" key="1">
    <citation type="submission" date="2020-01" db="EMBL/GenBank/DDBJ databases">
        <title>Novel species isolated from a subtropical stream in China.</title>
        <authorList>
            <person name="Lu H."/>
        </authorList>
    </citation>
    <scope>NUCLEOTIDE SEQUENCE [LARGE SCALE GENOMIC DNA]</scope>
    <source>
        <strain evidence="1 2">FT82W</strain>
    </source>
</reference>
<dbReference type="SUPFAM" id="SSF55166">
    <property type="entry name" value="Hedgehog/DD-peptidase"/>
    <property type="match status" value="1"/>
</dbReference>
<dbReference type="Proteomes" id="UP000470302">
    <property type="component" value="Unassembled WGS sequence"/>
</dbReference>
<sequence>MAEPAIKDSRGFFRLPQDPEQSGVGYYTYGTPSLGAGQYAHPKLLSLLNLIEFRWQGMDDRKIGIGNISLAGGSKFLPHEGHVSGLDVDVRLIRKDGLQLPVRWNERQYDREATEILIRLFFESNLVKVVYFNDPKIPRVKPRFRHDNHFHVTIFE</sequence>
<dbReference type="Gene3D" id="3.30.1380.10">
    <property type="match status" value="1"/>
</dbReference>
<proteinExistence type="predicted"/>
<evidence type="ECO:0000313" key="2">
    <source>
        <dbReference type="Proteomes" id="UP000470302"/>
    </source>
</evidence>
<protein>
    <recommendedName>
        <fullName evidence="3">Penicillin-insensitive murein endopeptidase</fullName>
    </recommendedName>
</protein>
<dbReference type="EMBL" id="WWCW01000144">
    <property type="protein sequence ID" value="MYM90834.1"/>
    <property type="molecule type" value="Genomic_DNA"/>
</dbReference>
<dbReference type="RefSeq" id="WP_161099561.1">
    <property type="nucleotide sequence ID" value="NZ_WWCW01000144.1"/>
</dbReference>
<comment type="caution">
    <text evidence="1">The sequence shown here is derived from an EMBL/GenBank/DDBJ whole genome shotgun (WGS) entry which is preliminary data.</text>
</comment>